<dbReference type="AlphaFoldDB" id="A0A439CT79"/>
<accession>A0A439CT79</accession>
<keyword evidence="2" id="KW-0285">Flavoprotein</keyword>
<keyword evidence="2" id="KW-0274">FAD</keyword>
<feature type="binding site" evidence="2">
    <location>
        <begin position="93"/>
        <end position="96"/>
    </location>
    <ligand>
        <name>FAD</name>
        <dbReference type="ChEBI" id="CHEBI:57692"/>
    </ligand>
</feature>
<dbReference type="InterPro" id="IPR000172">
    <property type="entry name" value="GMC_OxRdtase_N"/>
</dbReference>
<evidence type="ECO:0000256" key="2">
    <source>
        <dbReference type="PIRSR" id="PIRSR000137-2"/>
    </source>
</evidence>
<dbReference type="Proteomes" id="UP000286045">
    <property type="component" value="Unassembled WGS sequence"/>
</dbReference>
<dbReference type="SUPFAM" id="SSF51905">
    <property type="entry name" value="FAD/NAD(P)-binding domain"/>
    <property type="match status" value="1"/>
</dbReference>
<dbReference type="Gene3D" id="3.30.560.10">
    <property type="entry name" value="Glucose Oxidase, domain 3"/>
    <property type="match status" value="1"/>
</dbReference>
<dbReference type="InterPro" id="IPR007867">
    <property type="entry name" value="GMC_OxRtase_C"/>
</dbReference>
<dbReference type="SUPFAM" id="SSF54373">
    <property type="entry name" value="FAD-linked reductases, C-terminal domain"/>
    <property type="match status" value="1"/>
</dbReference>
<evidence type="ECO:0000256" key="1">
    <source>
        <dbReference type="ARBA" id="ARBA00010790"/>
    </source>
</evidence>
<dbReference type="PANTHER" id="PTHR11552:SF210">
    <property type="entry name" value="GLUCOSE-METHANOL-CHOLINE OXIDOREDUCTASE N-TERMINAL DOMAIN-CONTAINING PROTEIN-RELATED"/>
    <property type="match status" value="1"/>
</dbReference>
<dbReference type="PANTHER" id="PTHR11552">
    <property type="entry name" value="GLUCOSE-METHANOL-CHOLINE GMC OXIDOREDUCTASE"/>
    <property type="match status" value="1"/>
</dbReference>
<dbReference type="PROSITE" id="PS00624">
    <property type="entry name" value="GMC_OXRED_2"/>
    <property type="match status" value="1"/>
</dbReference>
<comment type="caution">
    <text evidence="4">The sequence shown here is derived from an EMBL/GenBank/DDBJ whole genome shotgun (WGS) entry which is preliminary data.</text>
</comment>
<dbReference type="InterPro" id="IPR036188">
    <property type="entry name" value="FAD/NAD-bd_sf"/>
</dbReference>
<evidence type="ECO:0000259" key="3">
    <source>
        <dbReference type="PROSITE" id="PS00624"/>
    </source>
</evidence>
<dbReference type="GO" id="GO:0050660">
    <property type="term" value="F:flavin adenine dinucleotide binding"/>
    <property type="evidence" value="ECO:0007669"/>
    <property type="project" value="InterPro"/>
</dbReference>
<feature type="domain" description="Glucose-methanol-choline oxidoreductase N-terminal" evidence="3">
    <location>
        <begin position="278"/>
        <end position="292"/>
    </location>
</feature>
<dbReference type="GO" id="GO:0016614">
    <property type="term" value="F:oxidoreductase activity, acting on CH-OH group of donors"/>
    <property type="evidence" value="ECO:0007669"/>
    <property type="project" value="InterPro"/>
</dbReference>
<dbReference type="InterPro" id="IPR012132">
    <property type="entry name" value="GMC_OxRdtase"/>
</dbReference>
<comment type="similarity">
    <text evidence="1">Belongs to the GMC oxidoreductase family.</text>
</comment>
<protein>
    <recommendedName>
        <fullName evidence="3">Glucose-methanol-choline oxidoreductase N-terminal domain-containing protein</fullName>
    </recommendedName>
</protein>
<dbReference type="PIRSF" id="PIRSF000137">
    <property type="entry name" value="Alcohol_oxidase"/>
    <property type="match status" value="1"/>
</dbReference>
<proteinExistence type="inferred from homology"/>
<dbReference type="EMBL" id="RYZI01000454">
    <property type="protein sequence ID" value="RWA05322.1"/>
    <property type="molecule type" value="Genomic_DNA"/>
</dbReference>
<feature type="binding site" evidence="2">
    <location>
        <position position="236"/>
    </location>
    <ligand>
        <name>FAD</name>
        <dbReference type="ChEBI" id="CHEBI:57692"/>
    </ligand>
</feature>
<reference evidence="4 5" key="1">
    <citation type="submission" date="2018-12" db="EMBL/GenBank/DDBJ databases">
        <title>Draft genome sequence of Xylaria grammica IHI A82.</title>
        <authorList>
            <person name="Buettner E."/>
            <person name="Kellner H."/>
        </authorList>
    </citation>
    <scope>NUCLEOTIDE SEQUENCE [LARGE SCALE GENOMIC DNA]</scope>
    <source>
        <strain evidence="4 5">IHI A82</strain>
    </source>
</reference>
<feature type="binding site" evidence="2">
    <location>
        <begin position="537"/>
        <end position="538"/>
    </location>
    <ligand>
        <name>FAD</name>
        <dbReference type="ChEBI" id="CHEBI:57692"/>
    </ligand>
</feature>
<keyword evidence="5" id="KW-1185">Reference proteome</keyword>
<evidence type="ECO:0000313" key="5">
    <source>
        <dbReference type="Proteomes" id="UP000286045"/>
    </source>
</evidence>
<dbReference type="Pfam" id="PF05199">
    <property type="entry name" value="GMC_oxred_C"/>
    <property type="match status" value="1"/>
</dbReference>
<evidence type="ECO:0000313" key="4">
    <source>
        <dbReference type="EMBL" id="RWA05322.1"/>
    </source>
</evidence>
<gene>
    <name evidence="4" type="ORF">EKO27_g9789</name>
</gene>
<organism evidence="4 5">
    <name type="scientific">Xylaria grammica</name>
    <dbReference type="NCBI Taxonomy" id="363999"/>
    <lineage>
        <taxon>Eukaryota</taxon>
        <taxon>Fungi</taxon>
        <taxon>Dikarya</taxon>
        <taxon>Ascomycota</taxon>
        <taxon>Pezizomycotina</taxon>
        <taxon>Sordariomycetes</taxon>
        <taxon>Xylariomycetidae</taxon>
        <taxon>Xylariales</taxon>
        <taxon>Xylariaceae</taxon>
        <taxon>Xylaria</taxon>
    </lineage>
</organism>
<dbReference type="Gene3D" id="3.50.50.60">
    <property type="entry name" value="FAD/NAD(P)-binding domain"/>
    <property type="match status" value="1"/>
</dbReference>
<name>A0A439CT79_9PEZI</name>
<dbReference type="Pfam" id="PF00732">
    <property type="entry name" value="GMC_oxred_N"/>
    <property type="match status" value="1"/>
</dbReference>
<sequence>MASDSYDFIIVGGGTAGLAVAARLSEDPSQRVLVLEAGHDAHSDPRIKTPASWLSLLGTDVDWNFRSEPQPLLDDRVISLNQGKVLGGSSATNAQVFVPPATAVVDHWENTLGNASWNWETLRPYFAKAYTSPPVDGTMAETLGIDGWTETSTTHGPVRTAFPGDQSHPIRKIWADTFRATGHYMAKDPFVGSTVGSFTALASVDPATGERSHSAAAYYYPIKTRENLHVITNATVEKVSLNRHGLNHVTAKATGVLYHCGDEIKEVTCEKEVILAAGALQSPKILELSGIGNADLLRQHEIDPIIDLPGVGENLYDHIMCSISFAAVDELETLDAIFRQEPDALEDAAKRYAKDGSGPFSSMGVYSYAYLPVLKHASPEGRQKLIELLEEARPTKGDTPEHARAQAYYEIAKASLLDPKQPSCAYLAFIAQFVGAFESNTKSFTISAMHSQPLSRGSVHIQSKSVATAPKLDPKYLSNPLDLEIFAANLLQIETIIRTSPLSTLIKQPIVHRDPASNLTDLDSAKNWIRKNGDSMWHYGGSCAMLAREMNGVVDEKLKVYGVENLRVVDASAIPIISTANIQATVYAFAERAADLIKESHGLKAAGA</sequence>
<comment type="cofactor">
    <cofactor evidence="2">
        <name>FAD</name>
        <dbReference type="ChEBI" id="CHEBI:57692"/>
    </cofactor>
</comment>
<dbReference type="STRING" id="363999.A0A439CT79"/>
<feature type="binding site" evidence="2">
    <location>
        <position position="85"/>
    </location>
    <ligand>
        <name>FAD</name>
        <dbReference type="ChEBI" id="CHEBI:57692"/>
    </ligand>
</feature>